<reference evidence="2 3" key="1">
    <citation type="journal article" date="2015" name="Proc. Natl. Acad. Sci. U.S.A.">
        <title>The resurrection genome of Boea hygrometrica: A blueprint for survival of dehydration.</title>
        <authorList>
            <person name="Xiao L."/>
            <person name="Yang G."/>
            <person name="Zhang L."/>
            <person name="Yang X."/>
            <person name="Zhao S."/>
            <person name="Ji Z."/>
            <person name="Zhou Q."/>
            <person name="Hu M."/>
            <person name="Wang Y."/>
            <person name="Chen M."/>
            <person name="Xu Y."/>
            <person name="Jin H."/>
            <person name="Xiao X."/>
            <person name="Hu G."/>
            <person name="Bao F."/>
            <person name="Hu Y."/>
            <person name="Wan P."/>
            <person name="Li L."/>
            <person name="Deng X."/>
            <person name="Kuang T."/>
            <person name="Xiang C."/>
            <person name="Zhu J.K."/>
            <person name="Oliver M.J."/>
            <person name="He Y."/>
        </authorList>
    </citation>
    <scope>NUCLEOTIDE SEQUENCE [LARGE SCALE GENOMIC DNA]</scope>
    <source>
        <strain evidence="3">cv. XS01</strain>
    </source>
</reference>
<evidence type="ECO:0000256" key="1">
    <source>
        <dbReference type="SAM" id="MobiDB-lite"/>
    </source>
</evidence>
<name>A0A2Z7A472_9LAMI</name>
<dbReference type="AlphaFoldDB" id="A0A2Z7A472"/>
<proteinExistence type="predicted"/>
<gene>
    <name evidence="2" type="ORF">F511_45095</name>
</gene>
<feature type="region of interest" description="Disordered" evidence="1">
    <location>
        <begin position="1"/>
        <end position="38"/>
    </location>
</feature>
<dbReference type="EMBL" id="KV027140">
    <property type="protein sequence ID" value="KZV13745.1"/>
    <property type="molecule type" value="Genomic_DNA"/>
</dbReference>
<accession>A0A2Z7A472</accession>
<evidence type="ECO:0000313" key="3">
    <source>
        <dbReference type="Proteomes" id="UP000250235"/>
    </source>
</evidence>
<feature type="compositionally biased region" description="Polar residues" evidence="1">
    <location>
        <begin position="85"/>
        <end position="113"/>
    </location>
</feature>
<protein>
    <submittedName>
        <fullName evidence="2">Uncharacterized protein</fullName>
    </submittedName>
</protein>
<feature type="region of interest" description="Disordered" evidence="1">
    <location>
        <begin position="84"/>
        <end position="126"/>
    </location>
</feature>
<dbReference type="Proteomes" id="UP000250235">
    <property type="component" value="Unassembled WGS sequence"/>
</dbReference>
<evidence type="ECO:0000313" key="2">
    <source>
        <dbReference type="EMBL" id="KZV13745.1"/>
    </source>
</evidence>
<sequence>MGCSGQARTQPRRKIQPSQNSAGDRRRKAVRTSAGHHALDCTDSARTWQPTCSIQRPITVDSLRNNLRKEQRITVCRSWHMHRPSASNKRNNLRNQWPAQSRNPCVKNSNSRPAFSRLARNGGGRRTRRRPRFNFFFDCLIDFKSEKEIRYNYGNNCIEGSEPEL</sequence>
<keyword evidence="3" id="KW-1185">Reference proteome</keyword>
<organism evidence="2 3">
    <name type="scientific">Dorcoceras hygrometricum</name>
    <dbReference type="NCBI Taxonomy" id="472368"/>
    <lineage>
        <taxon>Eukaryota</taxon>
        <taxon>Viridiplantae</taxon>
        <taxon>Streptophyta</taxon>
        <taxon>Embryophyta</taxon>
        <taxon>Tracheophyta</taxon>
        <taxon>Spermatophyta</taxon>
        <taxon>Magnoliopsida</taxon>
        <taxon>eudicotyledons</taxon>
        <taxon>Gunneridae</taxon>
        <taxon>Pentapetalae</taxon>
        <taxon>asterids</taxon>
        <taxon>lamiids</taxon>
        <taxon>Lamiales</taxon>
        <taxon>Gesneriaceae</taxon>
        <taxon>Didymocarpoideae</taxon>
        <taxon>Trichosporeae</taxon>
        <taxon>Loxocarpinae</taxon>
        <taxon>Dorcoceras</taxon>
    </lineage>
</organism>